<evidence type="ECO:0000256" key="6">
    <source>
        <dbReference type="ARBA" id="ARBA00022927"/>
    </source>
</evidence>
<evidence type="ECO:0000256" key="7">
    <source>
        <dbReference type="SAM" id="SignalP"/>
    </source>
</evidence>
<name>A1ILZ7_STROR</name>
<feature type="chain" id="PRO_5039288332" evidence="7">
    <location>
        <begin position="39"/>
        <end position="677"/>
    </location>
</feature>
<proteinExistence type="inferred from homology"/>
<dbReference type="PROSITE" id="PS01040">
    <property type="entry name" value="SBP_BACTERIAL_5"/>
    <property type="match status" value="1"/>
</dbReference>
<evidence type="ECO:0000256" key="3">
    <source>
        <dbReference type="ARBA" id="ARBA00022448"/>
    </source>
</evidence>
<dbReference type="InterPro" id="IPR039424">
    <property type="entry name" value="SBP_5"/>
</dbReference>
<dbReference type="InterPro" id="IPR000914">
    <property type="entry name" value="SBP_5_dom"/>
</dbReference>
<dbReference type="Gene3D" id="3.40.190.10">
    <property type="entry name" value="Periplasmic binding protein-like II"/>
    <property type="match status" value="1"/>
</dbReference>
<protein>
    <submittedName>
        <fullName evidence="9">Putative AliA</fullName>
    </submittedName>
</protein>
<organism evidence="9">
    <name type="scientific">Streptococcus oralis</name>
    <dbReference type="NCBI Taxonomy" id="1303"/>
    <lineage>
        <taxon>Bacteria</taxon>
        <taxon>Bacillati</taxon>
        <taxon>Bacillota</taxon>
        <taxon>Bacilli</taxon>
        <taxon>Lactobacillales</taxon>
        <taxon>Streptococcaceae</taxon>
        <taxon>Streptococcus</taxon>
    </lineage>
</organism>
<evidence type="ECO:0000313" key="9">
    <source>
        <dbReference type="EMBL" id="BAF44348.1"/>
    </source>
</evidence>
<dbReference type="AlphaFoldDB" id="A1ILZ7"/>
<feature type="signal peptide" evidence="7">
    <location>
        <begin position="1"/>
        <end position="38"/>
    </location>
</feature>
<dbReference type="GO" id="GO:0015031">
    <property type="term" value="P:protein transport"/>
    <property type="evidence" value="ECO:0007669"/>
    <property type="project" value="UniProtKB-KW"/>
</dbReference>
<comment type="similarity">
    <text evidence="2">Belongs to the bacterial solute-binding protein 5 family.</text>
</comment>
<feature type="domain" description="Solute-binding protein family 5" evidence="8">
    <location>
        <begin position="94"/>
        <end position="535"/>
    </location>
</feature>
<accession>A1ILZ7</accession>
<dbReference type="Pfam" id="PF00496">
    <property type="entry name" value="SBP_bac_5"/>
    <property type="match status" value="1"/>
</dbReference>
<gene>
    <name evidence="9" type="primary">aliA</name>
</gene>
<keyword evidence="3" id="KW-0813">Transport</keyword>
<dbReference type="GO" id="GO:1904680">
    <property type="term" value="F:peptide transmembrane transporter activity"/>
    <property type="evidence" value="ECO:0007669"/>
    <property type="project" value="TreeGrafter"/>
</dbReference>
<keyword evidence="4 7" id="KW-0732">Signal</keyword>
<dbReference type="PANTHER" id="PTHR30290:SF10">
    <property type="entry name" value="PERIPLASMIC OLIGOPEPTIDE-BINDING PROTEIN-RELATED"/>
    <property type="match status" value="1"/>
</dbReference>
<dbReference type="PANTHER" id="PTHR30290">
    <property type="entry name" value="PERIPLASMIC BINDING COMPONENT OF ABC TRANSPORTER"/>
    <property type="match status" value="1"/>
</dbReference>
<dbReference type="PIRSF" id="PIRSF002741">
    <property type="entry name" value="MppA"/>
    <property type="match status" value="1"/>
</dbReference>
<evidence type="ECO:0000256" key="1">
    <source>
        <dbReference type="ARBA" id="ARBA00004193"/>
    </source>
</evidence>
<dbReference type="GO" id="GO:0015833">
    <property type="term" value="P:peptide transport"/>
    <property type="evidence" value="ECO:0007669"/>
    <property type="project" value="UniProtKB-KW"/>
</dbReference>
<keyword evidence="6" id="KW-0653">Protein transport</keyword>
<keyword evidence="5" id="KW-0571">Peptide transport</keyword>
<evidence type="ECO:0000256" key="4">
    <source>
        <dbReference type="ARBA" id="ARBA00022729"/>
    </source>
</evidence>
<dbReference type="SUPFAM" id="SSF53850">
    <property type="entry name" value="Periplasmic binding protein-like II"/>
    <property type="match status" value="1"/>
</dbReference>
<dbReference type="CDD" id="cd08504">
    <property type="entry name" value="PBP2_OppA"/>
    <property type="match status" value="1"/>
</dbReference>
<dbReference type="InterPro" id="IPR030678">
    <property type="entry name" value="Peptide/Ni-bd"/>
</dbReference>
<dbReference type="GO" id="GO:0042597">
    <property type="term" value="C:periplasmic space"/>
    <property type="evidence" value="ECO:0007669"/>
    <property type="project" value="UniProtKB-ARBA"/>
</dbReference>
<evidence type="ECO:0000256" key="2">
    <source>
        <dbReference type="ARBA" id="ARBA00005695"/>
    </source>
</evidence>
<evidence type="ECO:0000256" key="5">
    <source>
        <dbReference type="ARBA" id="ARBA00022856"/>
    </source>
</evidence>
<dbReference type="InterPro" id="IPR023765">
    <property type="entry name" value="SBP_5_CS"/>
</dbReference>
<reference evidence="9" key="1">
    <citation type="journal article" date="2008" name="J. Biol. Chem.">
        <title>Molecular and antigenic characterization of a Streptococcus oralis coaggregation receptor polysaccharide by carbohydrate engineering in Streptococcus gordonii.</title>
        <authorList>
            <person name="Yoshida Y."/>
            <person name="Yang J."/>
            <person name="Peaker P.E."/>
            <person name="Kato H."/>
            <person name="Bush C.A."/>
            <person name="Cisar J.O."/>
        </authorList>
    </citation>
    <scope>NUCLEOTIDE SEQUENCE</scope>
    <source>
        <strain evidence="9">ATCC 10557</strain>
    </source>
</reference>
<comment type="subcellular location">
    <subcellularLocation>
        <location evidence="1">Cell membrane</location>
        <topology evidence="1">Lipid-anchor</topology>
    </subcellularLocation>
</comment>
<dbReference type="EMBL" id="AB289547">
    <property type="protein sequence ID" value="BAF44348.1"/>
    <property type="molecule type" value="Genomic_DNA"/>
</dbReference>
<sequence>MFLKRDYNGVKVLKEKTMKSSKLLALAGVTLLAAATLAACSGSSSNAKGEKTFSYIYETDPDNLNYLTTGKAATANITSNVIDGLLENDRYGNFVPSMAENWSVSKDGLTYTYTLRKDAKWYTSEGEEYAEVKAQDFVTGLKYAADKKSDGLYLVQESIKGLDAYVKGEITDFSQVGIKALDDYTVQYTLNKPESFWNSKTTMGVLAPFNEEFLNSKGDDFAKGTDPSSILYNGPFLLKSIVAKSSVEFEKNPNYWDKDNVHLDKVKLSFWDGQDTNKPTEAFKDGSFTMARLFPTSASYSETEKTFKDNIVYTQQDSTTYLVGTNIDRQSYKYTSKTTDEEKASTKKALLNKDFRQAIAFGFDRTAYASQVNGASGATKLLRNLFVPPTFVQADGKNFGELVKEKLVTYGDEWSNVNLDDAQDGLYNPDKAKAEFAKAKTALQAEGVKFPIHLDMPVDQTNTTKVQRVQSFKQSVEENLGSDNVVIDIQQLQKDDVQNITYFAETAAGEDWDISDNVGWSPDYIDPSTYLDIIKPSVGENTKTYLGFDSGTNNVAAKQVGLEDYEKMVVEAGEETTDVSKRYEKYAAAQAWLTDSALLIPTTSQTGRPMLSKMVPFTLPFAYSGNKGMSEALLYKYLEVQDKAVTTEEYQKAQEKWLKEKEESNKKAQEELANHVK</sequence>
<evidence type="ECO:0000259" key="8">
    <source>
        <dbReference type="Pfam" id="PF00496"/>
    </source>
</evidence>
<dbReference type="Gene3D" id="3.10.105.10">
    <property type="entry name" value="Dipeptide-binding Protein, Domain 3"/>
    <property type="match status" value="1"/>
</dbReference>
<dbReference type="GO" id="GO:0043190">
    <property type="term" value="C:ATP-binding cassette (ABC) transporter complex"/>
    <property type="evidence" value="ECO:0007669"/>
    <property type="project" value="InterPro"/>
</dbReference>